<dbReference type="GO" id="GO:0016798">
    <property type="term" value="F:hydrolase activity, acting on glycosyl bonds"/>
    <property type="evidence" value="ECO:0007669"/>
    <property type="project" value="UniProtKB-KW"/>
</dbReference>
<dbReference type="GO" id="GO:0048046">
    <property type="term" value="C:apoplast"/>
    <property type="evidence" value="ECO:0007669"/>
    <property type="project" value="UniProtKB-SubCell"/>
</dbReference>
<protein>
    <recommendedName>
        <fullName evidence="9">Xyloglucan endotransglucosylase/hydrolase</fullName>
        <ecNumber evidence="9">2.4.1.207</ecNumber>
    </recommendedName>
</protein>
<keyword evidence="9" id="KW-0052">Apoplast</keyword>
<name>A0ABD3AVV1_9GENT</name>
<dbReference type="InterPro" id="IPR008264">
    <property type="entry name" value="Beta_glucanase"/>
</dbReference>
<comment type="caution">
    <text evidence="12">The sequence shown here is derived from an EMBL/GenBank/DDBJ whole genome shotgun (WGS) entry which is preliminary data.</text>
</comment>
<keyword evidence="10" id="KW-1133">Transmembrane helix</keyword>
<keyword evidence="10" id="KW-0812">Transmembrane</keyword>
<comment type="similarity">
    <text evidence="6">Belongs to the glycosyl hydrolase 16 family. XTH group 1 subfamily.</text>
</comment>
<keyword evidence="13" id="KW-1185">Reference proteome</keyword>
<evidence type="ECO:0000256" key="6">
    <source>
        <dbReference type="ARBA" id="ARBA00038488"/>
    </source>
</evidence>
<comment type="subcellular location">
    <subcellularLocation>
        <location evidence="9">Secreted</location>
        <location evidence="9">Cell wall</location>
    </subcellularLocation>
    <subcellularLocation>
        <location evidence="9">Secreted</location>
        <location evidence="9">Extracellular space</location>
        <location evidence="9">Apoplast</location>
    </subcellularLocation>
</comment>
<keyword evidence="4" id="KW-0325">Glycoprotein</keyword>
<evidence type="ECO:0000256" key="9">
    <source>
        <dbReference type="RuleBase" id="RU361120"/>
    </source>
</evidence>
<dbReference type="Pfam" id="PF06955">
    <property type="entry name" value="XET_C"/>
    <property type="match status" value="1"/>
</dbReference>
<dbReference type="EMBL" id="JBJUIK010000002">
    <property type="protein sequence ID" value="KAL3535358.1"/>
    <property type="molecule type" value="Genomic_DNA"/>
</dbReference>
<comment type="function">
    <text evidence="9">Catalyzes xyloglucan endohydrolysis (XEH) and/or endotransglycosylation (XET). Cleaves and religates xyloglucan polymers, an essential constituent of the primary cell wall, and thereby participates in cell wall construction of growing tissues.</text>
</comment>
<evidence type="ECO:0000259" key="11">
    <source>
        <dbReference type="PROSITE" id="PS51762"/>
    </source>
</evidence>
<dbReference type="AlphaFoldDB" id="A0ABD3AVV1"/>
<feature type="domain" description="GH16" evidence="11">
    <location>
        <begin position="26"/>
        <end position="220"/>
    </location>
</feature>
<dbReference type="InterPro" id="IPR010713">
    <property type="entry name" value="XET_C"/>
</dbReference>
<dbReference type="Gene3D" id="2.60.120.200">
    <property type="match status" value="1"/>
</dbReference>
<dbReference type="InterPro" id="IPR008263">
    <property type="entry name" value="GH16_AS"/>
</dbReference>
<dbReference type="Proteomes" id="UP001630127">
    <property type="component" value="Unassembled WGS sequence"/>
</dbReference>
<keyword evidence="1 9" id="KW-0808">Transferase</keyword>
<dbReference type="GO" id="GO:0071555">
    <property type="term" value="P:cell wall organization"/>
    <property type="evidence" value="ECO:0007669"/>
    <property type="project" value="UniProtKB-KW"/>
</dbReference>
<proteinExistence type="inferred from homology"/>
<evidence type="ECO:0000256" key="8">
    <source>
        <dbReference type="PIRSR" id="PIRSR005604-2"/>
    </source>
</evidence>
<dbReference type="PRINTS" id="PR00737">
    <property type="entry name" value="GLHYDRLASE16"/>
</dbReference>
<keyword evidence="10" id="KW-0472">Membrane</keyword>
<feature type="active site" description="Proton donor" evidence="7">
    <location>
        <position position="110"/>
    </location>
</feature>
<keyword evidence="9" id="KW-0134">Cell wall</keyword>
<dbReference type="EC" id="2.4.1.207" evidence="9"/>
<evidence type="ECO:0000313" key="13">
    <source>
        <dbReference type="Proteomes" id="UP001630127"/>
    </source>
</evidence>
<keyword evidence="3" id="KW-1015">Disulfide bond</keyword>
<dbReference type="InterPro" id="IPR000757">
    <property type="entry name" value="Beta-glucanase-like"/>
</dbReference>
<dbReference type="GO" id="GO:0016762">
    <property type="term" value="F:xyloglucan:xyloglucosyl transferase activity"/>
    <property type="evidence" value="ECO:0007669"/>
    <property type="project" value="UniProtKB-EC"/>
</dbReference>
<keyword evidence="9" id="KW-0964">Secreted</keyword>
<evidence type="ECO:0000256" key="3">
    <source>
        <dbReference type="ARBA" id="ARBA00023157"/>
    </source>
</evidence>
<dbReference type="SUPFAM" id="SSF49899">
    <property type="entry name" value="Concanavalin A-like lectins/glucanases"/>
    <property type="match status" value="1"/>
</dbReference>
<gene>
    <name evidence="12" type="ORF">ACH5RR_003819</name>
</gene>
<feature type="transmembrane region" description="Helical" evidence="10">
    <location>
        <begin position="12"/>
        <end position="33"/>
    </location>
</feature>
<evidence type="ECO:0000256" key="1">
    <source>
        <dbReference type="ARBA" id="ARBA00022679"/>
    </source>
</evidence>
<evidence type="ECO:0000256" key="2">
    <source>
        <dbReference type="ARBA" id="ARBA00022801"/>
    </source>
</evidence>
<evidence type="ECO:0000256" key="10">
    <source>
        <dbReference type="SAM" id="Phobius"/>
    </source>
</evidence>
<feature type="active site" description="Nucleophile" evidence="7">
    <location>
        <position position="106"/>
    </location>
</feature>
<dbReference type="InterPro" id="IPR044791">
    <property type="entry name" value="Beta-glucanase/XTH"/>
</dbReference>
<dbReference type="PROSITE" id="PS01034">
    <property type="entry name" value="GH16_1"/>
    <property type="match status" value="1"/>
</dbReference>
<evidence type="ECO:0000256" key="7">
    <source>
        <dbReference type="PIRSR" id="PIRSR005604-1"/>
    </source>
</evidence>
<dbReference type="InterPro" id="IPR013320">
    <property type="entry name" value="ConA-like_dom_sf"/>
</dbReference>
<reference evidence="12 13" key="1">
    <citation type="submission" date="2024-11" db="EMBL/GenBank/DDBJ databases">
        <title>A near-complete genome assembly of Cinchona calisaya.</title>
        <authorList>
            <person name="Lian D.C."/>
            <person name="Zhao X.W."/>
            <person name="Wei L."/>
        </authorList>
    </citation>
    <scope>NUCLEOTIDE SEQUENCE [LARGE SCALE GENOMIC DNA]</scope>
    <source>
        <tissue evidence="12">Nenye</tissue>
    </source>
</reference>
<keyword evidence="5 9" id="KW-0326">Glycosidase</keyword>
<accession>A0ABD3AVV1</accession>
<dbReference type="InterPro" id="IPR016455">
    <property type="entry name" value="XTH"/>
</dbReference>
<dbReference type="PIRSF" id="PIRSF005604">
    <property type="entry name" value="XET"/>
    <property type="match status" value="1"/>
</dbReference>
<comment type="PTM">
    <text evidence="9">Contains at least one intrachain disulfide bond essential for its enzymatic activity.</text>
</comment>
<feature type="glycosylation site" description="N-linked (GlcNAc...) asparagine" evidence="8">
    <location>
        <position position="114"/>
    </location>
</feature>
<evidence type="ECO:0000256" key="4">
    <source>
        <dbReference type="ARBA" id="ARBA00023180"/>
    </source>
</evidence>
<organism evidence="12 13">
    <name type="scientific">Cinchona calisaya</name>
    <dbReference type="NCBI Taxonomy" id="153742"/>
    <lineage>
        <taxon>Eukaryota</taxon>
        <taxon>Viridiplantae</taxon>
        <taxon>Streptophyta</taxon>
        <taxon>Embryophyta</taxon>
        <taxon>Tracheophyta</taxon>
        <taxon>Spermatophyta</taxon>
        <taxon>Magnoliopsida</taxon>
        <taxon>eudicotyledons</taxon>
        <taxon>Gunneridae</taxon>
        <taxon>Pentapetalae</taxon>
        <taxon>asterids</taxon>
        <taxon>lamiids</taxon>
        <taxon>Gentianales</taxon>
        <taxon>Rubiaceae</taxon>
        <taxon>Cinchonoideae</taxon>
        <taxon>Cinchoneae</taxon>
        <taxon>Cinchona</taxon>
    </lineage>
</organism>
<keyword evidence="2 9" id="KW-0378">Hydrolase</keyword>
<sequence>MASVSLTNVPFLLVISLSIFISSIIVGSANNFYKDFDINWGDYRGKILNHGELLTLSLDNISGSGFQSKEEYLFGKIDMQLKLVSGNSAGTVTAYYLSSAGPTRDEIDFEFLGNLSGQPYIVHTNVYTQGKGEREQQFYLWFDPTTDFHTYSVHWNPLTIVFSVDNIPIRVFKNLESIGVAFPKHQPMKLYSSIWNADEWATRGGLVKIDWTYAPFIASYRGFSASACSLASGKHFCSSSKPNYSPWLSEKLDLMGEKRLKWVQKNYMVYNYCTDTERFPRGFPPECKAIS</sequence>
<evidence type="ECO:0000313" key="12">
    <source>
        <dbReference type="EMBL" id="KAL3535358.1"/>
    </source>
</evidence>
<dbReference type="Pfam" id="PF00722">
    <property type="entry name" value="Glyco_hydro_16"/>
    <property type="match status" value="1"/>
</dbReference>
<keyword evidence="9" id="KW-0961">Cell wall biogenesis/degradation</keyword>
<dbReference type="CDD" id="cd02176">
    <property type="entry name" value="GH16_XET"/>
    <property type="match status" value="1"/>
</dbReference>
<dbReference type="FunFam" id="2.60.120.200:FF:000025">
    <property type="entry name" value="Xyloglucan endotransglucosylase/hydrolase"/>
    <property type="match status" value="1"/>
</dbReference>
<evidence type="ECO:0000256" key="5">
    <source>
        <dbReference type="ARBA" id="ARBA00023295"/>
    </source>
</evidence>
<dbReference type="PROSITE" id="PS51762">
    <property type="entry name" value="GH16_2"/>
    <property type="match status" value="1"/>
</dbReference>
<dbReference type="PANTHER" id="PTHR31062">
    <property type="entry name" value="XYLOGLUCAN ENDOTRANSGLUCOSYLASE/HYDROLASE PROTEIN 8-RELATED"/>
    <property type="match status" value="1"/>
</dbReference>